<dbReference type="AlphaFoldDB" id="A0A330L2V2"/>
<dbReference type="EMBL" id="OUNR01000002">
    <property type="protein sequence ID" value="SPP64136.1"/>
    <property type="molecule type" value="Genomic_DNA"/>
</dbReference>
<proteinExistence type="predicted"/>
<organism evidence="1 2">
    <name type="scientific">Nitrospira lenta</name>
    <dbReference type="NCBI Taxonomy" id="1436998"/>
    <lineage>
        <taxon>Bacteria</taxon>
        <taxon>Pseudomonadati</taxon>
        <taxon>Nitrospirota</taxon>
        <taxon>Nitrospiria</taxon>
        <taxon>Nitrospirales</taxon>
        <taxon>Nitrospiraceae</taxon>
        <taxon>Nitrospira</taxon>
    </lineage>
</organism>
<reference evidence="2" key="1">
    <citation type="submission" date="2018-04" db="EMBL/GenBank/DDBJ databases">
        <authorList>
            <person name="Lucker S."/>
            <person name="Sakoula D."/>
        </authorList>
    </citation>
    <scope>NUCLEOTIDE SEQUENCE [LARGE SCALE GENOMIC DNA]</scope>
</reference>
<evidence type="ECO:0000313" key="2">
    <source>
        <dbReference type="Proteomes" id="UP000248168"/>
    </source>
</evidence>
<dbReference type="RefSeq" id="WP_121988575.1">
    <property type="nucleotide sequence ID" value="NZ_OUNR01000002.1"/>
</dbReference>
<dbReference type="InParanoid" id="A0A330L2V2"/>
<sequence>MSDKDPAAEQTVRRTPLHACQTSAFSGFHYTIRDPAGQLLGEVTWPMMAQATNARIRWNGSDSSNGTIVITCASHRYDIQFEYLDRGWINDIRFTLTDGTTSLAVAELRFPPRIFARGRVRFLEPFEGTLLRKNGWFRRRYSIDSDAGVIGTIEERAAIMAVREMRINLPDTMGIPTKIFAFFLAVHLLQA</sequence>
<protein>
    <submittedName>
        <fullName evidence="1">Uncharacterized protein</fullName>
    </submittedName>
</protein>
<keyword evidence="2" id="KW-1185">Reference proteome</keyword>
<evidence type="ECO:0000313" key="1">
    <source>
        <dbReference type="EMBL" id="SPP64136.1"/>
    </source>
</evidence>
<dbReference type="Proteomes" id="UP000248168">
    <property type="component" value="Unassembled WGS sequence"/>
</dbReference>
<accession>A0A330L2V2</accession>
<dbReference type="OrthoDB" id="8809919at2"/>
<name>A0A330L2V2_9BACT</name>
<gene>
    <name evidence="1" type="ORF">NITLEN_100006</name>
</gene>